<dbReference type="InterPro" id="IPR011766">
    <property type="entry name" value="TPP_enzyme_TPP-bd"/>
</dbReference>
<dbReference type="GO" id="GO:0016625">
    <property type="term" value="F:oxidoreductase activity, acting on the aldehyde or oxo group of donors, iron-sulfur protein as acceptor"/>
    <property type="evidence" value="ECO:0007669"/>
    <property type="project" value="UniProtKB-ARBA"/>
</dbReference>
<sequence>MSIVFERTRGMVDMPLHYCPGCTHGIIHRLVAESLVELGLMDDAVCVSSVGCSVFTYNYFDCDAYQASHGRAAAVATGSKRVLKDRTVFTYQGDGDLAAIGTAETVHAAARGENVTIIYVNNAIYGMTGGQMAPTTLVGQKATTSPNGRSAELQGYPIRVCEMLSTLDGTAFAERVSVHNPANVRKAKKAIKKAFEVQTAKQGFSIVEILSTCSTNWGLNPTDSLKWLEDNMIPYYPLGNFKTPEEN</sequence>
<dbReference type="PANTHER" id="PTHR48084">
    <property type="entry name" value="2-OXOGLUTARATE OXIDOREDUCTASE SUBUNIT KORB-RELATED"/>
    <property type="match status" value="1"/>
</dbReference>
<comment type="caution">
    <text evidence="3">The sequence shown here is derived from an EMBL/GenBank/DDBJ whole genome shotgun (WGS) entry which is preliminary data.</text>
</comment>
<dbReference type="AlphaFoldDB" id="A0AAJ1ID67"/>
<dbReference type="InterPro" id="IPR029061">
    <property type="entry name" value="THDP-binding"/>
</dbReference>
<protein>
    <submittedName>
        <fullName evidence="3">Thiamine pyrophosphate-dependent enzyme</fullName>
    </submittedName>
</protein>
<evidence type="ECO:0000313" key="4">
    <source>
        <dbReference type="Proteomes" id="UP001221217"/>
    </source>
</evidence>
<dbReference type="Gene3D" id="3.40.50.970">
    <property type="match status" value="1"/>
</dbReference>
<keyword evidence="1" id="KW-0560">Oxidoreductase</keyword>
<dbReference type="Pfam" id="PF02775">
    <property type="entry name" value="TPP_enzyme_C"/>
    <property type="match status" value="1"/>
</dbReference>
<dbReference type="GO" id="GO:0045333">
    <property type="term" value="P:cellular respiration"/>
    <property type="evidence" value="ECO:0007669"/>
    <property type="project" value="UniProtKB-ARBA"/>
</dbReference>
<dbReference type="GO" id="GO:0044281">
    <property type="term" value="P:small molecule metabolic process"/>
    <property type="evidence" value="ECO:0007669"/>
    <property type="project" value="UniProtKB-ARBA"/>
</dbReference>
<dbReference type="InterPro" id="IPR051457">
    <property type="entry name" value="2-oxoacid:Fd_oxidoreductase"/>
</dbReference>
<gene>
    <name evidence="3" type="ORF">PQJ61_02405</name>
</gene>
<feature type="domain" description="Thiamine pyrophosphate enzyme TPP-binding" evidence="2">
    <location>
        <begin position="51"/>
        <end position="209"/>
    </location>
</feature>
<reference evidence="3 4" key="1">
    <citation type="submission" date="2022-12" db="EMBL/GenBank/DDBJ databases">
        <title>Metagenome assembled genome from gulf of manar.</title>
        <authorList>
            <person name="Kohli P."/>
            <person name="Pk S."/>
            <person name="Venkata Ramana C."/>
            <person name="Sasikala C."/>
        </authorList>
    </citation>
    <scope>NUCLEOTIDE SEQUENCE [LARGE SCALE GENOMIC DNA]</scope>
    <source>
        <strain evidence="3">JB008</strain>
    </source>
</reference>
<evidence type="ECO:0000259" key="2">
    <source>
        <dbReference type="Pfam" id="PF02775"/>
    </source>
</evidence>
<dbReference type="SUPFAM" id="SSF52518">
    <property type="entry name" value="Thiamin diphosphate-binding fold (THDP-binding)"/>
    <property type="match status" value="1"/>
</dbReference>
<organism evidence="3 4">
    <name type="scientific">Candidatus Thalassospirochaeta sargassi</name>
    <dbReference type="NCBI Taxonomy" id="3119039"/>
    <lineage>
        <taxon>Bacteria</taxon>
        <taxon>Pseudomonadati</taxon>
        <taxon>Spirochaetota</taxon>
        <taxon>Spirochaetia</taxon>
        <taxon>Spirochaetales</taxon>
        <taxon>Spirochaetaceae</taxon>
        <taxon>Candidatus Thalassospirochaeta</taxon>
    </lineage>
</organism>
<evidence type="ECO:0000256" key="1">
    <source>
        <dbReference type="ARBA" id="ARBA00023002"/>
    </source>
</evidence>
<name>A0AAJ1ID67_9SPIO</name>
<dbReference type="GO" id="GO:0030976">
    <property type="term" value="F:thiamine pyrophosphate binding"/>
    <property type="evidence" value="ECO:0007669"/>
    <property type="project" value="InterPro"/>
</dbReference>
<dbReference type="EMBL" id="JAQQAL010000008">
    <property type="protein sequence ID" value="MDC7225597.1"/>
    <property type="molecule type" value="Genomic_DNA"/>
</dbReference>
<proteinExistence type="predicted"/>
<dbReference type="PANTHER" id="PTHR48084:SF3">
    <property type="entry name" value="SUBUNIT OF PYRUVATE:FLAVODOXIN OXIDOREDUCTASE"/>
    <property type="match status" value="1"/>
</dbReference>
<dbReference type="Proteomes" id="UP001221217">
    <property type="component" value="Unassembled WGS sequence"/>
</dbReference>
<accession>A0AAJ1ID67</accession>
<evidence type="ECO:0000313" key="3">
    <source>
        <dbReference type="EMBL" id="MDC7225597.1"/>
    </source>
</evidence>